<evidence type="ECO:0000313" key="3">
    <source>
        <dbReference type="Proteomes" id="UP000007058"/>
    </source>
</evidence>
<dbReference type="PROSITE" id="PS51257">
    <property type="entry name" value="PROKAR_LIPOPROTEIN"/>
    <property type="match status" value="1"/>
</dbReference>
<dbReference type="AlphaFoldDB" id="Q2W469"/>
<protein>
    <submittedName>
        <fullName evidence="2">Uncharacterized protein</fullName>
    </submittedName>
</protein>
<dbReference type="KEGG" id="mag:amb2552"/>
<keyword evidence="3" id="KW-1185">Reference proteome</keyword>
<dbReference type="HOGENOM" id="CLU_2494182_0_0_5"/>
<dbReference type="STRING" id="342108.amb2552"/>
<dbReference type="EMBL" id="AP007255">
    <property type="protein sequence ID" value="BAE51356.1"/>
    <property type="molecule type" value="Genomic_DNA"/>
</dbReference>
<evidence type="ECO:0000313" key="2">
    <source>
        <dbReference type="EMBL" id="BAE51356.1"/>
    </source>
</evidence>
<reference evidence="2 3" key="1">
    <citation type="journal article" date="2005" name="DNA Res.">
        <title>Complete genome sequence of the facultative anaerobic magnetotactic bacterium Magnetospirillum sp. strain AMB-1.</title>
        <authorList>
            <person name="Matsunaga T."/>
            <person name="Okamura Y."/>
            <person name="Fukuda Y."/>
            <person name="Wahyudi A.T."/>
            <person name="Murase Y."/>
            <person name="Takeyama H."/>
        </authorList>
    </citation>
    <scope>NUCLEOTIDE SEQUENCE [LARGE SCALE GENOMIC DNA]</scope>
    <source>
        <strain evidence="3">ATCC 700264 / AMB-1</strain>
    </source>
</reference>
<gene>
    <name evidence="2" type="ordered locus">amb2552</name>
</gene>
<dbReference type="Proteomes" id="UP000007058">
    <property type="component" value="Chromosome"/>
</dbReference>
<feature type="compositionally biased region" description="Low complexity" evidence="1">
    <location>
        <begin position="69"/>
        <end position="86"/>
    </location>
</feature>
<organism evidence="2 3">
    <name type="scientific">Paramagnetospirillum magneticum (strain ATCC 700264 / AMB-1)</name>
    <name type="common">Magnetospirillum magneticum</name>
    <dbReference type="NCBI Taxonomy" id="342108"/>
    <lineage>
        <taxon>Bacteria</taxon>
        <taxon>Pseudomonadati</taxon>
        <taxon>Pseudomonadota</taxon>
        <taxon>Alphaproteobacteria</taxon>
        <taxon>Rhodospirillales</taxon>
        <taxon>Magnetospirillaceae</taxon>
        <taxon>Paramagnetospirillum</taxon>
    </lineage>
</organism>
<proteinExistence type="predicted"/>
<sequence length="86" mass="9169">MRARRLMRVVAALSLLAGLSGCAVAELAAHGVKEMEKRNRGDQSSQTASQQTSQPQSRTEEEPPPPARAPASRSSSSVTVEELPAR</sequence>
<feature type="region of interest" description="Disordered" evidence="1">
    <location>
        <begin position="35"/>
        <end position="86"/>
    </location>
</feature>
<accession>Q2W469</accession>
<feature type="compositionally biased region" description="Low complexity" evidence="1">
    <location>
        <begin position="43"/>
        <end position="57"/>
    </location>
</feature>
<dbReference type="RefSeq" id="WP_011384933.1">
    <property type="nucleotide sequence ID" value="NC_007626.1"/>
</dbReference>
<name>Q2W469_PARM1</name>
<evidence type="ECO:0000256" key="1">
    <source>
        <dbReference type="SAM" id="MobiDB-lite"/>
    </source>
</evidence>